<dbReference type="PANTHER" id="PTHR43857">
    <property type="entry name" value="BLR7761 PROTEIN"/>
    <property type="match status" value="1"/>
</dbReference>
<dbReference type="EMBL" id="JBFATE010000005">
    <property type="protein sequence ID" value="MEV5246441.1"/>
    <property type="molecule type" value="Genomic_DNA"/>
</dbReference>
<dbReference type="EC" id="3.5.-.-" evidence="1"/>
<dbReference type="CDD" id="cd00448">
    <property type="entry name" value="YjgF_YER057c_UK114_family"/>
    <property type="match status" value="1"/>
</dbReference>
<dbReference type="SUPFAM" id="SSF55298">
    <property type="entry name" value="YjgF-like"/>
    <property type="match status" value="1"/>
</dbReference>
<sequence>MTGQITRVNPSQLHATPGYHHITVVEAGRTAHLAGQCPLDAAGELVGPGDLDAQIDQVAANALTALTTVGAGPEHVVRSVIYVVSDDGPVLGAAWRRLTSSVIGPAFTTASTLLGVTQLGFSGQLVEVDLTAALPR</sequence>
<dbReference type="InterPro" id="IPR006175">
    <property type="entry name" value="YjgF/YER057c/UK114"/>
</dbReference>
<dbReference type="Pfam" id="PF01042">
    <property type="entry name" value="Ribonuc_L-PSP"/>
    <property type="match status" value="1"/>
</dbReference>
<accession>A0ABV3JE71</accession>
<dbReference type="GO" id="GO:0016787">
    <property type="term" value="F:hydrolase activity"/>
    <property type="evidence" value="ECO:0007669"/>
    <property type="project" value="UniProtKB-KW"/>
</dbReference>
<gene>
    <name evidence="1" type="ORF">AB0K95_14380</name>
</gene>
<dbReference type="PANTHER" id="PTHR43857:SF1">
    <property type="entry name" value="YJGH FAMILY PROTEIN"/>
    <property type="match status" value="1"/>
</dbReference>
<dbReference type="Proteomes" id="UP001552527">
    <property type="component" value="Unassembled WGS sequence"/>
</dbReference>
<reference evidence="1 2" key="1">
    <citation type="submission" date="2024-06" db="EMBL/GenBank/DDBJ databases">
        <title>The Natural Products Discovery Center: Release of the First 8490 Sequenced Strains for Exploring Actinobacteria Biosynthetic Diversity.</title>
        <authorList>
            <person name="Kalkreuter E."/>
            <person name="Kautsar S.A."/>
            <person name="Yang D."/>
            <person name="Bader C.D."/>
            <person name="Teijaro C.N."/>
            <person name="Fluegel L."/>
            <person name="Davis C.M."/>
            <person name="Simpson J.R."/>
            <person name="Lauterbach L."/>
            <person name="Steele A.D."/>
            <person name="Gui C."/>
            <person name="Meng S."/>
            <person name="Li G."/>
            <person name="Viehrig K."/>
            <person name="Ye F."/>
            <person name="Su P."/>
            <person name="Kiefer A.F."/>
            <person name="Nichols A."/>
            <person name="Cepeda A.J."/>
            <person name="Yan W."/>
            <person name="Fan B."/>
            <person name="Jiang Y."/>
            <person name="Adhikari A."/>
            <person name="Zheng C.-J."/>
            <person name="Schuster L."/>
            <person name="Cowan T.M."/>
            <person name="Smanski M.J."/>
            <person name="Chevrette M.G."/>
            <person name="De Carvalho L.P.S."/>
            <person name="Shen B."/>
        </authorList>
    </citation>
    <scope>NUCLEOTIDE SEQUENCE [LARGE SCALE GENOMIC DNA]</scope>
    <source>
        <strain evidence="1 2">NPDC052768</strain>
    </source>
</reference>
<dbReference type="InterPro" id="IPR035959">
    <property type="entry name" value="RutC-like_sf"/>
</dbReference>
<evidence type="ECO:0000313" key="2">
    <source>
        <dbReference type="Proteomes" id="UP001552527"/>
    </source>
</evidence>
<comment type="caution">
    <text evidence="1">The sequence shown here is derived from an EMBL/GenBank/DDBJ whole genome shotgun (WGS) entry which is preliminary data.</text>
</comment>
<dbReference type="Gene3D" id="3.30.1330.40">
    <property type="entry name" value="RutC-like"/>
    <property type="match status" value="1"/>
</dbReference>
<name>A0ABV3JE71_9ACTN</name>
<protein>
    <submittedName>
        <fullName evidence="1">RidA family protein</fullName>
        <ecNumber evidence="1">3.5.-.-</ecNumber>
    </submittedName>
</protein>
<keyword evidence="2" id="KW-1185">Reference proteome</keyword>
<proteinExistence type="predicted"/>
<dbReference type="RefSeq" id="WP_364021712.1">
    <property type="nucleotide sequence ID" value="NZ_JBFATD010000008.1"/>
</dbReference>
<organism evidence="1 2">
    <name type="scientific">Streptomyces werraensis</name>
    <dbReference type="NCBI Taxonomy" id="68284"/>
    <lineage>
        <taxon>Bacteria</taxon>
        <taxon>Bacillati</taxon>
        <taxon>Actinomycetota</taxon>
        <taxon>Actinomycetes</taxon>
        <taxon>Kitasatosporales</taxon>
        <taxon>Streptomycetaceae</taxon>
        <taxon>Streptomyces</taxon>
    </lineage>
</organism>
<keyword evidence="1" id="KW-0378">Hydrolase</keyword>
<evidence type="ECO:0000313" key="1">
    <source>
        <dbReference type="EMBL" id="MEV5246441.1"/>
    </source>
</evidence>